<dbReference type="EMBL" id="JAALLZ010000006">
    <property type="protein sequence ID" value="NGU31094.1"/>
    <property type="molecule type" value="Genomic_DNA"/>
</dbReference>
<evidence type="ECO:0000313" key="1">
    <source>
        <dbReference type="EMBL" id="NGU31094.1"/>
    </source>
</evidence>
<dbReference type="Proteomes" id="UP000481454">
    <property type="component" value="Unassembled WGS sequence"/>
</dbReference>
<dbReference type="Gene3D" id="1.10.10.10">
    <property type="entry name" value="Winged helix-like DNA-binding domain superfamily/Winged helix DNA-binding domain"/>
    <property type="match status" value="1"/>
</dbReference>
<dbReference type="AlphaFoldDB" id="A0AAP6WP36"/>
<accession>A0AAP6WP36</accession>
<comment type="caution">
    <text evidence="1">The sequence shown here is derived from an EMBL/GenBank/DDBJ whole genome shotgun (WGS) entry which is preliminary data.</text>
</comment>
<sequence length="68" mass="7882">MVEIFKDNKSLGVFESCSELERQSEKLFGVKLFQSNIGHVCLGRRKSHKGFTFKYVEEDNNLNINKIT</sequence>
<evidence type="ECO:0000313" key="2">
    <source>
        <dbReference type="Proteomes" id="UP000481454"/>
    </source>
</evidence>
<dbReference type="RefSeq" id="WP_164801024.1">
    <property type="nucleotide sequence ID" value="NZ_JAALLZ010000006.1"/>
</dbReference>
<organism evidence="1 2">
    <name type="scientific">Clostridium perfringens</name>
    <dbReference type="NCBI Taxonomy" id="1502"/>
    <lineage>
        <taxon>Bacteria</taxon>
        <taxon>Bacillati</taxon>
        <taxon>Bacillota</taxon>
        <taxon>Clostridia</taxon>
        <taxon>Eubacteriales</taxon>
        <taxon>Clostridiaceae</taxon>
        <taxon>Clostridium</taxon>
    </lineage>
</organism>
<protein>
    <submittedName>
        <fullName evidence="1">Uncharacterized protein</fullName>
    </submittedName>
</protein>
<name>A0AAP6WP36_CLOPF</name>
<proteinExistence type="predicted"/>
<reference evidence="1 2" key="1">
    <citation type="submission" date="2020-02" db="EMBL/GenBank/DDBJ databases">
        <title>Genomic Insights into the Phylogeny and Genetic Plasticity of the Human and Animal Enteric Pathogen Clostridium perfringens.</title>
        <authorList>
            <person name="Feng Y."/>
            <person name="Hu Y."/>
        </authorList>
    </citation>
    <scope>NUCLEOTIDE SEQUENCE [LARGE SCALE GENOMIC DNA]</scope>
    <source>
        <strain evidence="1 2">CP-40</strain>
    </source>
</reference>
<gene>
    <name evidence="1" type="ORF">G6Z34_13465</name>
</gene>
<dbReference type="InterPro" id="IPR036388">
    <property type="entry name" value="WH-like_DNA-bd_sf"/>
</dbReference>